<evidence type="ECO:0000313" key="11">
    <source>
        <dbReference type="Proteomes" id="UP001152519"/>
    </source>
</evidence>
<dbReference type="SUPFAM" id="SSF90123">
    <property type="entry name" value="ABC transporter transmembrane region"/>
    <property type="match status" value="1"/>
</dbReference>
<dbReference type="RefSeq" id="WP_251487552.1">
    <property type="nucleotide sequence ID" value="NZ_CAJSLV010000046.1"/>
</dbReference>
<feature type="domain" description="ABC transporter" evidence="8">
    <location>
        <begin position="324"/>
        <end position="555"/>
    </location>
</feature>
<dbReference type="PROSITE" id="PS50929">
    <property type="entry name" value="ABC_TM1F"/>
    <property type="match status" value="1"/>
</dbReference>
<name>A0A9W4DMH7_9ACTN</name>
<evidence type="ECO:0000256" key="7">
    <source>
        <dbReference type="SAM" id="Phobius"/>
    </source>
</evidence>
<keyword evidence="5 7" id="KW-1133">Transmembrane helix</keyword>
<dbReference type="InterPro" id="IPR027417">
    <property type="entry name" value="P-loop_NTPase"/>
</dbReference>
<keyword evidence="11" id="KW-1185">Reference proteome</keyword>
<evidence type="ECO:0000259" key="8">
    <source>
        <dbReference type="PROSITE" id="PS50893"/>
    </source>
</evidence>
<evidence type="ECO:0000256" key="6">
    <source>
        <dbReference type="ARBA" id="ARBA00023136"/>
    </source>
</evidence>
<dbReference type="PANTHER" id="PTHR43394">
    <property type="entry name" value="ATP-DEPENDENT PERMEASE MDL1, MITOCHONDRIAL"/>
    <property type="match status" value="1"/>
</dbReference>
<dbReference type="Pfam" id="PF00005">
    <property type="entry name" value="ABC_tran"/>
    <property type="match status" value="1"/>
</dbReference>
<evidence type="ECO:0000259" key="9">
    <source>
        <dbReference type="PROSITE" id="PS50929"/>
    </source>
</evidence>
<sequence length="558" mass="56908">MAVVVETGRQDAGRVVGITVLGLLSAAVALALPYALGHALDLLLRGAAAGWWVAACGGLIAAQTATGAGEDLLAGLTTARSAARIRRRTVRHMLAAGPRAAGKGTGDLVTRVVGNASDAAATPAAAAALPAALAAPVGGIVALGLTDVWLAVAFLAGAPLLALLVHRFARASADSVIGYQNAQGRIATLLVEALGGARTIAAAGTEERENARILAPLPELGTQGRRMWRVQGRATAQAAVLVPLLQLTVLAVGGIRLSVGALSVGDLLAASRYVLLATGIGVLVGQLGAVVKGRAAATRVDEVLAVPVPAHGTRQLPRHGPGALELRAVTAVRGADTVLDRLDLTVPGGSCVAVVGRSGAGKSVLAALAGRLADPDGGTVLLDDCPLPELTAAELRDAVGYAFERPALLGDTVGDAIAFGPRPLPFEHVTRGARAAEADGFVRLLPDGYATARSRAPFSGGEIQRLGLARAFARPGRLLVLDDATSSLDTVTEVRVARALFHDHAHRTRLLTTHRAATAARADLVAWLDAGRIRALAPHDVLWADADYRALFGDAADA</sequence>
<dbReference type="GO" id="GO:0015421">
    <property type="term" value="F:ABC-type oligopeptide transporter activity"/>
    <property type="evidence" value="ECO:0007669"/>
    <property type="project" value="TreeGrafter"/>
</dbReference>
<accession>A0A9W4DMH7</accession>
<dbReference type="Proteomes" id="UP001152519">
    <property type="component" value="Unassembled WGS sequence"/>
</dbReference>
<feature type="transmembrane region" description="Helical" evidence="7">
    <location>
        <begin position="273"/>
        <end position="291"/>
    </location>
</feature>
<evidence type="ECO:0000256" key="5">
    <source>
        <dbReference type="ARBA" id="ARBA00022989"/>
    </source>
</evidence>
<evidence type="ECO:0000256" key="2">
    <source>
        <dbReference type="ARBA" id="ARBA00022692"/>
    </source>
</evidence>
<reference evidence="10" key="1">
    <citation type="submission" date="2021-05" db="EMBL/GenBank/DDBJ databases">
        <authorList>
            <person name="Arsene-Ploetze F."/>
        </authorList>
    </citation>
    <scope>NUCLEOTIDE SEQUENCE</scope>
    <source>
        <strain evidence="10">DSM 42138</strain>
    </source>
</reference>
<dbReference type="PANTHER" id="PTHR43394:SF1">
    <property type="entry name" value="ATP-BINDING CASSETTE SUB-FAMILY B MEMBER 10, MITOCHONDRIAL"/>
    <property type="match status" value="1"/>
</dbReference>
<evidence type="ECO:0000313" key="10">
    <source>
        <dbReference type="EMBL" id="CAG6392704.1"/>
    </source>
</evidence>
<feature type="transmembrane region" description="Helical" evidence="7">
    <location>
        <begin position="234"/>
        <end position="253"/>
    </location>
</feature>
<comment type="subcellular location">
    <subcellularLocation>
        <location evidence="1">Cell membrane</location>
        <topology evidence="1">Multi-pass membrane protein</topology>
    </subcellularLocation>
</comment>
<dbReference type="Pfam" id="PF00664">
    <property type="entry name" value="ABC_membrane"/>
    <property type="match status" value="1"/>
</dbReference>
<feature type="transmembrane region" description="Helical" evidence="7">
    <location>
        <begin position="148"/>
        <end position="165"/>
    </location>
</feature>
<dbReference type="InterPro" id="IPR036640">
    <property type="entry name" value="ABC1_TM_sf"/>
</dbReference>
<feature type="transmembrane region" description="Helical" evidence="7">
    <location>
        <begin position="12"/>
        <end position="36"/>
    </location>
</feature>
<dbReference type="InterPro" id="IPR003593">
    <property type="entry name" value="AAA+_ATPase"/>
</dbReference>
<evidence type="ECO:0000256" key="3">
    <source>
        <dbReference type="ARBA" id="ARBA00022741"/>
    </source>
</evidence>
<feature type="domain" description="ABC transmembrane type-1" evidence="9">
    <location>
        <begin position="16"/>
        <end position="292"/>
    </location>
</feature>
<keyword evidence="6 7" id="KW-0472">Membrane</keyword>
<dbReference type="Gene3D" id="1.20.1560.10">
    <property type="entry name" value="ABC transporter type 1, transmembrane domain"/>
    <property type="match status" value="1"/>
</dbReference>
<comment type="caution">
    <text evidence="10">The sequence shown here is derived from an EMBL/GenBank/DDBJ whole genome shotgun (WGS) entry which is preliminary data.</text>
</comment>
<keyword evidence="3" id="KW-0547">Nucleotide-binding</keyword>
<evidence type="ECO:0000256" key="4">
    <source>
        <dbReference type="ARBA" id="ARBA00022840"/>
    </source>
</evidence>
<dbReference type="PROSITE" id="PS00211">
    <property type="entry name" value="ABC_TRANSPORTER_1"/>
    <property type="match status" value="1"/>
</dbReference>
<dbReference type="InterPro" id="IPR003439">
    <property type="entry name" value="ABC_transporter-like_ATP-bd"/>
</dbReference>
<gene>
    <name evidence="10" type="primary">ramA</name>
    <name evidence="10" type="ORF">SCOCK_180081</name>
</gene>
<dbReference type="GO" id="GO:0005524">
    <property type="term" value="F:ATP binding"/>
    <property type="evidence" value="ECO:0007669"/>
    <property type="project" value="UniProtKB-KW"/>
</dbReference>
<dbReference type="GO" id="GO:0005886">
    <property type="term" value="C:plasma membrane"/>
    <property type="evidence" value="ECO:0007669"/>
    <property type="project" value="UniProtKB-SubCell"/>
</dbReference>
<dbReference type="InterPro" id="IPR011527">
    <property type="entry name" value="ABC1_TM_dom"/>
</dbReference>
<feature type="transmembrane region" description="Helical" evidence="7">
    <location>
        <begin position="42"/>
        <end position="62"/>
    </location>
</feature>
<protein>
    <submittedName>
        <fullName evidence="10">ABC transporter ATP-binding protein RamA</fullName>
    </submittedName>
</protein>
<proteinExistence type="predicted"/>
<dbReference type="GO" id="GO:0016887">
    <property type="term" value="F:ATP hydrolysis activity"/>
    <property type="evidence" value="ECO:0007669"/>
    <property type="project" value="InterPro"/>
</dbReference>
<keyword evidence="4 10" id="KW-0067">ATP-binding</keyword>
<organism evidence="10 11">
    <name type="scientific">Actinacidiphila cocklensis</name>
    <dbReference type="NCBI Taxonomy" id="887465"/>
    <lineage>
        <taxon>Bacteria</taxon>
        <taxon>Bacillati</taxon>
        <taxon>Actinomycetota</taxon>
        <taxon>Actinomycetes</taxon>
        <taxon>Kitasatosporales</taxon>
        <taxon>Streptomycetaceae</taxon>
        <taxon>Actinacidiphila</taxon>
    </lineage>
</organism>
<dbReference type="Gene3D" id="3.40.50.300">
    <property type="entry name" value="P-loop containing nucleotide triphosphate hydrolases"/>
    <property type="match status" value="1"/>
</dbReference>
<dbReference type="EMBL" id="CAJSLV010000046">
    <property type="protein sequence ID" value="CAG6392704.1"/>
    <property type="molecule type" value="Genomic_DNA"/>
</dbReference>
<keyword evidence="2 7" id="KW-0812">Transmembrane</keyword>
<dbReference type="InterPro" id="IPR017871">
    <property type="entry name" value="ABC_transporter-like_CS"/>
</dbReference>
<dbReference type="SMART" id="SM00382">
    <property type="entry name" value="AAA"/>
    <property type="match status" value="1"/>
</dbReference>
<dbReference type="InterPro" id="IPR039421">
    <property type="entry name" value="Type_1_exporter"/>
</dbReference>
<dbReference type="PROSITE" id="PS50893">
    <property type="entry name" value="ABC_TRANSPORTER_2"/>
    <property type="match status" value="1"/>
</dbReference>
<dbReference type="AlphaFoldDB" id="A0A9W4DMH7"/>
<dbReference type="SUPFAM" id="SSF52540">
    <property type="entry name" value="P-loop containing nucleoside triphosphate hydrolases"/>
    <property type="match status" value="1"/>
</dbReference>
<evidence type="ECO:0000256" key="1">
    <source>
        <dbReference type="ARBA" id="ARBA00004651"/>
    </source>
</evidence>